<name>A0A0N4UAW5_DRAME</name>
<keyword evidence="4" id="KW-1185">Reference proteome</keyword>
<accession>A0A0N4UAW5</accession>
<dbReference type="Proteomes" id="UP000038040">
    <property type="component" value="Unplaced"/>
</dbReference>
<organism evidence="3 5">
    <name type="scientific">Dracunculus medinensis</name>
    <name type="common">Guinea worm</name>
    <dbReference type="NCBI Taxonomy" id="318479"/>
    <lineage>
        <taxon>Eukaryota</taxon>
        <taxon>Metazoa</taxon>
        <taxon>Ecdysozoa</taxon>
        <taxon>Nematoda</taxon>
        <taxon>Chromadorea</taxon>
        <taxon>Rhabditida</taxon>
        <taxon>Spirurina</taxon>
        <taxon>Dracunculoidea</taxon>
        <taxon>Dracunculidae</taxon>
        <taxon>Dracunculus</taxon>
    </lineage>
</organism>
<protein>
    <submittedName>
        <fullName evidence="5">ATG11 domain-containing protein</fullName>
    </submittedName>
</protein>
<dbReference type="EMBL" id="UYYG01001166">
    <property type="protein sequence ID" value="VDN58228.1"/>
    <property type="molecule type" value="Genomic_DNA"/>
</dbReference>
<proteinExistence type="predicted"/>
<evidence type="ECO:0000313" key="3">
    <source>
        <dbReference type="Proteomes" id="UP000038040"/>
    </source>
</evidence>
<sequence>MGDKMNGDKMNDKCNIFVKVDDGKVDGSCTESYRSVYGSNDEYDSLLKEIAKEEEDLRKLSDEKGSAQMLYPEQTETACNSIQKILKESEESVEIANQMFNFAFQILANGEKAALIAGKCDDSVTVEVEQQWGQLEFRDRSLKKKLEEHMQSYEAIAAELNTMKSPFSQFHHESVLENRIKALVNLIGQREEMMKNDILGKNQEIVLQKNKFDEMVANLKIMADTVKQLEDVLRVTKQKFQMETDSLEEEQRIEMEMQILIKSLESTLNTLNVGDKGGPLECSIAVEDMKMRVAQDAVEFAEEISVISASVEELDNEYCELQLWFNDGGEENTIVKDWDKKNNEINEMILEVERAMDDINLQIDGIQAESNSIERKKLDLEATNKTFVEKYEREKSELEKLIEELREAKNKLRAEIDEYTDVSDDLVNLLDFNGSDDEKQPLAISNLMDDIAVKKKDENLVFSSKPGDANNIPSTLINDCTKRCEKKADETGLMKQIKHFEECPSSKNYGRGLHLEEYLKSDETLVTDTSIVDTANSVCCTNNTASISVETVEKKSNLSKAVLDYRYLRQNNMINKYKMVATIKLPENFIYIFDTNVSVAAFICKQKNFRAMTIRQQYMCNKEWICLFFPKEQTLLGYCGHLAERQGVRFLPSTELRLPYKNLIVIKQRIVVRTDSTNLMEASHRSRRN</sequence>
<reference evidence="5" key="1">
    <citation type="submission" date="2017-02" db="UniProtKB">
        <authorList>
            <consortium name="WormBaseParasite"/>
        </authorList>
    </citation>
    <scope>IDENTIFICATION</scope>
</reference>
<evidence type="ECO:0000313" key="2">
    <source>
        <dbReference type="EMBL" id="VDN58228.1"/>
    </source>
</evidence>
<dbReference type="WBParaSite" id="DME_0000431801-mRNA-1">
    <property type="protein sequence ID" value="DME_0000431801-mRNA-1"/>
    <property type="gene ID" value="DME_0000431801"/>
</dbReference>
<dbReference type="AlphaFoldDB" id="A0A0N4UAW5"/>
<feature type="coiled-coil region" evidence="1">
    <location>
        <begin position="342"/>
        <end position="425"/>
    </location>
</feature>
<evidence type="ECO:0000313" key="5">
    <source>
        <dbReference type="WBParaSite" id="DME_0000431801-mRNA-1"/>
    </source>
</evidence>
<gene>
    <name evidence="2" type="ORF">DME_LOCUS8201</name>
</gene>
<evidence type="ECO:0000256" key="1">
    <source>
        <dbReference type="SAM" id="Coils"/>
    </source>
</evidence>
<reference evidence="2 4" key="2">
    <citation type="submission" date="2018-11" db="EMBL/GenBank/DDBJ databases">
        <authorList>
            <consortium name="Pathogen Informatics"/>
        </authorList>
    </citation>
    <scope>NUCLEOTIDE SEQUENCE [LARGE SCALE GENOMIC DNA]</scope>
</reference>
<evidence type="ECO:0000313" key="4">
    <source>
        <dbReference type="Proteomes" id="UP000274756"/>
    </source>
</evidence>
<keyword evidence="1" id="KW-0175">Coiled coil</keyword>
<dbReference type="Proteomes" id="UP000274756">
    <property type="component" value="Unassembled WGS sequence"/>
</dbReference>
<feature type="coiled-coil region" evidence="1">
    <location>
        <begin position="43"/>
        <end position="70"/>
    </location>
</feature>